<dbReference type="Pfam" id="PF13639">
    <property type="entry name" value="zf-RING_2"/>
    <property type="match status" value="1"/>
</dbReference>
<reference evidence="4" key="2">
    <citation type="submission" date="2025-08" db="UniProtKB">
        <authorList>
            <consortium name="RefSeq"/>
        </authorList>
    </citation>
    <scope>IDENTIFICATION</scope>
    <source>
        <tissue evidence="4">Young leaves</tissue>
    </source>
</reference>
<dbReference type="FunFam" id="3.30.40.10:FF:000468">
    <property type="entry name" value="RING/U-box superfamily protein"/>
    <property type="match status" value="1"/>
</dbReference>
<dbReference type="PROSITE" id="PS50089">
    <property type="entry name" value="ZF_RING_2"/>
    <property type="match status" value="1"/>
</dbReference>
<dbReference type="GO" id="GO:0006511">
    <property type="term" value="P:ubiquitin-dependent protein catabolic process"/>
    <property type="evidence" value="ECO:0007669"/>
    <property type="project" value="TreeGrafter"/>
</dbReference>
<name>A0A8B8KVQ7_ABRPR</name>
<dbReference type="GeneID" id="113858843"/>
<gene>
    <name evidence="4" type="primary">LOC113858843</name>
</gene>
<keyword evidence="1" id="KW-0862">Zinc</keyword>
<protein>
    <submittedName>
        <fullName evidence="4">Uncharacterized protein LOC113858843</fullName>
    </submittedName>
</protein>
<proteinExistence type="predicted"/>
<dbReference type="InterPro" id="IPR051826">
    <property type="entry name" value="E3_ubiquitin-ligase_domain"/>
</dbReference>
<dbReference type="OrthoDB" id="8062037at2759"/>
<dbReference type="SUPFAM" id="SSF57850">
    <property type="entry name" value="RING/U-box"/>
    <property type="match status" value="1"/>
</dbReference>
<dbReference type="InterPro" id="IPR013083">
    <property type="entry name" value="Znf_RING/FYVE/PHD"/>
</dbReference>
<sequence>MSRSMNNFTPFPGPWQRSFRSYDGHPFSNLESSEVPVIYRPRSTHTNDDRNSGLSAQQRFWDFMTPIGFHNIPDFPAPPPRRQHIHVHSGDRGRPREIFLQPPSRSTFQASSQVPPAVEIPKSTVLSKLKKVVYDPPPRQYARRVGLYYRNNASNSFKEKEREKDEDGKRCAICLEDFEANEEVMLTPCKHMFHEDCIVPWLTNKGQCPVCRSVIWERGRENPSSFNRNHIANLAPNNLIHAELLSILRTMEDAFPFDSMTYY</sequence>
<evidence type="ECO:0000313" key="3">
    <source>
        <dbReference type="Proteomes" id="UP000694853"/>
    </source>
</evidence>
<dbReference type="PANTHER" id="PTHR22765:SF396">
    <property type="entry name" value="RING_U-BOX SUPERFAMILY PROTEIN"/>
    <property type="match status" value="1"/>
</dbReference>
<dbReference type="Gene3D" id="3.30.40.10">
    <property type="entry name" value="Zinc/RING finger domain, C3HC4 (zinc finger)"/>
    <property type="match status" value="1"/>
</dbReference>
<dbReference type="RefSeq" id="XP_027347418.1">
    <property type="nucleotide sequence ID" value="XM_027491617.1"/>
</dbReference>
<dbReference type="AlphaFoldDB" id="A0A8B8KVQ7"/>
<dbReference type="InterPro" id="IPR001841">
    <property type="entry name" value="Znf_RING"/>
</dbReference>
<dbReference type="SMART" id="SM00184">
    <property type="entry name" value="RING"/>
    <property type="match status" value="1"/>
</dbReference>
<feature type="domain" description="RING-type" evidence="2">
    <location>
        <begin position="171"/>
        <end position="212"/>
    </location>
</feature>
<organism evidence="3 4">
    <name type="scientific">Abrus precatorius</name>
    <name type="common">Indian licorice</name>
    <name type="synonym">Glycine abrus</name>
    <dbReference type="NCBI Taxonomy" id="3816"/>
    <lineage>
        <taxon>Eukaryota</taxon>
        <taxon>Viridiplantae</taxon>
        <taxon>Streptophyta</taxon>
        <taxon>Embryophyta</taxon>
        <taxon>Tracheophyta</taxon>
        <taxon>Spermatophyta</taxon>
        <taxon>Magnoliopsida</taxon>
        <taxon>eudicotyledons</taxon>
        <taxon>Gunneridae</taxon>
        <taxon>Pentapetalae</taxon>
        <taxon>rosids</taxon>
        <taxon>fabids</taxon>
        <taxon>Fabales</taxon>
        <taxon>Fabaceae</taxon>
        <taxon>Papilionoideae</taxon>
        <taxon>50 kb inversion clade</taxon>
        <taxon>NPAAA clade</taxon>
        <taxon>indigoferoid/millettioid clade</taxon>
        <taxon>Abreae</taxon>
        <taxon>Abrus</taxon>
    </lineage>
</organism>
<dbReference type="PANTHER" id="PTHR22765">
    <property type="entry name" value="RING FINGER AND PROTEASE ASSOCIATED DOMAIN-CONTAINING"/>
    <property type="match status" value="1"/>
</dbReference>
<dbReference type="GO" id="GO:0008270">
    <property type="term" value="F:zinc ion binding"/>
    <property type="evidence" value="ECO:0007669"/>
    <property type="project" value="UniProtKB-KW"/>
</dbReference>
<accession>A0A8B8KVQ7</accession>
<dbReference type="Proteomes" id="UP000694853">
    <property type="component" value="Unplaced"/>
</dbReference>
<evidence type="ECO:0000313" key="4">
    <source>
        <dbReference type="RefSeq" id="XP_027347418.1"/>
    </source>
</evidence>
<keyword evidence="1" id="KW-0863">Zinc-finger</keyword>
<keyword evidence="3" id="KW-1185">Reference proteome</keyword>
<reference evidence="3" key="1">
    <citation type="journal article" date="2019" name="Toxins">
        <title>Detection of Abrin-Like and Prepropulchellin-Like Toxin Genes and Transcripts Using Whole Genome Sequencing and Full-Length Transcript Sequencing of Abrus precatorius.</title>
        <authorList>
            <person name="Hovde B.T."/>
            <person name="Daligault H.E."/>
            <person name="Hanschen E.R."/>
            <person name="Kunde Y.A."/>
            <person name="Johnson M.B."/>
            <person name="Starkenburg S.R."/>
            <person name="Johnson S.L."/>
        </authorList>
    </citation>
    <scope>NUCLEOTIDE SEQUENCE [LARGE SCALE GENOMIC DNA]</scope>
</reference>
<evidence type="ECO:0000259" key="2">
    <source>
        <dbReference type="PROSITE" id="PS50089"/>
    </source>
</evidence>
<evidence type="ECO:0000256" key="1">
    <source>
        <dbReference type="PROSITE-ProRule" id="PRU00175"/>
    </source>
</evidence>
<dbReference type="KEGG" id="aprc:113858843"/>
<keyword evidence="1" id="KW-0479">Metal-binding</keyword>
<dbReference type="GO" id="GO:0061630">
    <property type="term" value="F:ubiquitin protein ligase activity"/>
    <property type="evidence" value="ECO:0007669"/>
    <property type="project" value="TreeGrafter"/>
</dbReference>